<accession>A0ABY0T6K0</accession>
<evidence type="ECO:0000313" key="2">
    <source>
        <dbReference type="Proteomes" id="UP000183471"/>
    </source>
</evidence>
<protein>
    <submittedName>
        <fullName evidence="1">Uncharacterized protein</fullName>
    </submittedName>
</protein>
<dbReference type="RefSeq" id="WP_074630598.1">
    <property type="nucleotide sequence ID" value="NZ_FNKY01000001.1"/>
</dbReference>
<sequence>MDSWDFLRLRAATLHDLHQFVPENYYGSLPSYEVESWKLDYELGKKLLFSSSHLGITARQRCAGDLLMRLGLCGAVAASLELFEDEDTRNDAKQKLALMEAELPEFVRLYAEYLSKDEAKPLLAILAKKSETKAIGAWPWGGYETALLRKLALAVESLWNLYDPSDPSTAPTNEQVEDFLKKRGVPDRTAEIMATILRADGLPRGRRK</sequence>
<dbReference type="Proteomes" id="UP000183471">
    <property type="component" value="Unassembled WGS sequence"/>
</dbReference>
<evidence type="ECO:0000313" key="1">
    <source>
        <dbReference type="EMBL" id="SDQ33863.1"/>
    </source>
</evidence>
<dbReference type="EMBL" id="FNKY01000001">
    <property type="protein sequence ID" value="SDQ33863.1"/>
    <property type="molecule type" value="Genomic_DNA"/>
</dbReference>
<gene>
    <name evidence="1" type="ORF">SAMN05216402_0450</name>
</gene>
<organism evidence="1 2">
    <name type="scientific">Nitrosospira multiformis</name>
    <dbReference type="NCBI Taxonomy" id="1231"/>
    <lineage>
        <taxon>Bacteria</taxon>
        <taxon>Pseudomonadati</taxon>
        <taxon>Pseudomonadota</taxon>
        <taxon>Betaproteobacteria</taxon>
        <taxon>Nitrosomonadales</taxon>
        <taxon>Nitrosomonadaceae</taxon>
        <taxon>Nitrosospira</taxon>
    </lineage>
</organism>
<proteinExistence type="predicted"/>
<comment type="caution">
    <text evidence="1">The sequence shown here is derived from an EMBL/GenBank/DDBJ whole genome shotgun (WGS) entry which is preliminary data.</text>
</comment>
<name>A0ABY0T6K0_9PROT</name>
<reference evidence="1 2" key="1">
    <citation type="submission" date="2016-10" db="EMBL/GenBank/DDBJ databases">
        <authorList>
            <person name="Varghese N."/>
            <person name="Submissions S."/>
        </authorList>
    </citation>
    <scope>NUCLEOTIDE SEQUENCE [LARGE SCALE GENOMIC DNA]</scope>
    <source>
        <strain evidence="1 2">Nl1</strain>
    </source>
</reference>
<keyword evidence="2" id="KW-1185">Reference proteome</keyword>